<evidence type="ECO:0000313" key="3">
    <source>
        <dbReference type="Proteomes" id="UP000233837"/>
    </source>
</evidence>
<dbReference type="Proteomes" id="UP000233837">
    <property type="component" value="Unassembled WGS sequence"/>
</dbReference>
<feature type="compositionally biased region" description="Pro residues" evidence="1">
    <location>
        <begin position="149"/>
        <end position="165"/>
    </location>
</feature>
<feature type="region of interest" description="Disordered" evidence="1">
    <location>
        <begin position="1"/>
        <end position="26"/>
    </location>
</feature>
<dbReference type="Gene3D" id="1.20.1280.170">
    <property type="entry name" value="Exocyst complex component Exo70"/>
    <property type="match status" value="1"/>
</dbReference>
<dbReference type="InterPro" id="IPR004140">
    <property type="entry name" value="Exo70"/>
</dbReference>
<protein>
    <submittedName>
        <fullName evidence="2">Uncharacterized protein</fullName>
    </submittedName>
</protein>
<reference evidence="2 3" key="2">
    <citation type="journal article" date="2017" name="Nature">
        <title>The Apostasia genome and the evolution of orchids.</title>
        <authorList>
            <person name="Zhang G.Q."/>
            <person name="Liu K.W."/>
            <person name="Li Z."/>
            <person name="Lohaus R."/>
            <person name="Hsiao Y.Y."/>
            <person name="Niu S.C."/>
            <person name="Wang J.Y."/>
            <person name="Lin Y.C."/>
            <person name="Xu Q."/>
            <person name="Chen L.J."/>
            <person name="Yoshida K."/>
            <person name="Fujiwara S."/>
            <person name="Wang Z.W."/>
            <person name="Zhang Y.Q."/>
            <person name="Mitsuda N."/>
            <person name="Wang M."/>
            <person name="Liu G.H."/>
            <person name="Pecoraro L."/>
            <person name="Huang H.X."/>
            <person name="Xiao X.J."/>
            <person name="Lin M."/>
            <person name="Wu X.Y."/>
            <person name="Wu W.L."/>
            <person name="Chen Y.Y."/>
            <person name="Chang S.B."/>
            <person name="Sakamoto S."/>
            <person name="Ohme-Takagi M."/>
            <person name="Yagi M."/>
            <person name="Zeng S.J."/>
            <person name="Shen C.Y."/>
            <person name="Yeh C.M."/>
            <person name="Luo Y.B."/>
            <person name="Tsai W.C."/>
            <person name="Van de Peer Y."/>
            <person name="Liu Z.J."/>
        </authorList>
    </citation>
    <scope>NUCLEOTIDE SEQUENCE [LARGE SCALE GENOMIC DNA]</scope>
    <source>
        <tissue evidence="2">The whole plant</tissue>
    </source>
</reference>
<organism evidence="2 3">
    <name type="scientific">Dendrobium catenatum</name>
    <dbReference type="NCBI Taxonomy" id="906689"/>
    <lineage>
        <taxon>Eukaryota</taxon>
        <taxon>Viridiplantae</taxon>
        <taxon>Streptophyta</taxon>
        <taxon>Embryophyta</taxon>
        <taxon>Tracheophyta</taxon>
        <taxon>Spermatophyta</taxon>
        <taxon>Magnoliopsida</taxon>
        <taxon>Liliopsida</taxon>
        <taxon>Asparagales</taxon>
        <taxon>Orchidaceae</taxon>
        <taxon>Epidendroideae</taxon>
        <taxon>Malaxideae</taxon>
        <taxon>Dendrobiinae</taxon>
        <taxon>Dendrobium</taxon>
    </lineage>
</organism>
<dbReference type="GO" id="GO:0000145">
    <property type="term" value="C:exocyst"/>
    <property type="evidence" value="ECO:0007669"/>
    <property type="project" value="InterPro"/>
</dbReference>
<proteinExistence type="predicted"/>
<feature type="region of interest" description="Disordered" evidence="1">
    <location>
        <begin position="111"/>
        <end position="220"/>
    </location>
</feature>
<sequence>MDCGRRSAVDDDRSRKTRLAVDDDRRQGRWAVDDARSRIAFYQAQSKKSLDQVDRNLDRIRETHRRHPSHHTPTVADDYAPLELPLKWRDPPPEYIPLELPLRWRDPPPLHCQIRVPEPPFPSIPTTAVDSNHRSRRTDANDVPKTSPLIPPSEPTPPPSLPLSPPDLTLKVDSVACVQDGLPRPDSATASSTSSDPTHLPSSGPSDPPTSPSPPAPDSLSLQLAIGLDAEIDAAEEGLDLRRSIMNSGNLGGNSTPSYHSKSSIHEIDLLPDDATQDLLGISNRMIVTGYDREYFQVYGSVLKSAMELCLRHMGIERLSIGNVQRLDWVALGNQPLQDLIFRLQIHQQQEEIQEFHVPLNHEHKGLSIQNEILPASFGGTTASSNIATLQGMVFPSIAQNHALFLSVQEAAQLLRTRKEIHISRVGTLVWNNNILTIGGIGDVSLTGVQMLDEKSIDKINPTPCSQAARRNVATDFGQLVVDDFIAEIVEGDRFTVQVLHLLESTKQEPQHELYKACEAVSLPRDDLLGRGKVKELVMPWLRKPSNEHPGTDLYRNIFLLAIVGHGVGQSTLLQLVYEYEMIKEIDLKKWVSGFSNFADMLKSLKMRIYPLDTLYALQRILNLK</sequence>
<gene>
    <name evidence="2" type="ORF">MA16_Dca028222</name>
</gene>
<evidence type="ECO:0000313" key="2">
    <source>
        <dbReference type="EMBL" id="PKU59998.1"/>
    </source>
</evidence>
<keyword evidence="3" id="KW-1185">Reference proteome</keyword>
<accession>A0A2I0V9A9</accession>
<reference evidence="2 3" key="1">
    <citation type="journal article" date="2016" name="Sci. Rep.">
        <title>The Dendrobium catenatum Lindl. genome sequence provides insights into polysaccharide synthase, floral development and adaptive evolution.</title>
        <authorList>
            <person name="Zhang G.Q."/>
            <person name="Xu Q."/>
            <person name="Bian C."/>
            <person name="Tsai W.C."/>
            <person name="Yeh C.M."/>
            <person name="Liu K.W."/>
            <person name="Yoshida K."/>
            <person name="Zhang L.S."/>
            <person name="Chang S.B."/>
            <person name="Chen F."/>
            <person name="Shi Y."/>
            <person name="Su Y.Y."/>
            <person name="Zhang Y.Q."/>
            <person name="Chen L.J."/>
            <person name="Yin Y."/>
            <person name="Lin M."/>
            <person name="Huang H."/>
            <person name="Deng H."/>
            <person name="Wang Z.W."/>
            <person name="Zhu S.L."/>
            <person name="Zhao X."/>
            <person name="Deng C."/>
            <person name="Niu S.C."/>
            <person name="Huang J."/>
            <person name="Wang M."/>
            <person name="Liu G.H."/>
            <person name="Yang H.J."/>
            <person name="Xiao X.J."/>
            <person name="Hsiao Y.Y."/>
            <person name="Wu W.L."/>
            <person name="Chen Y.Y."/>
            <person name="Mitsuda N."/>
            <person name="Ohme-Takagi M."/>
            <person name="Luo Y.B."/>
            <person name="Van de Peer Y."/>
            <person name="Liu Z.J."/>
        </authorList>
    </citation>
    <scope>NUCLEOTIDE SEQUENCE [LARGE SCALE GENOMIC DNA]</scope>
    <source>
        <tissue evidence="2">The whole plant</tissue>
    </source>
</reference>
<dbReference type="PANTHER" id="PTHR12542">
    <property type="entry name" value="EXOCYST COMPLEX PROTEIN EXO70"/>
    <property type="match status" value="1"/>
</dbReference>
<evidence type="ECO:0000256" key="1">
    <source>
        <dbReference type="SAM" id="MobiDB-lite"/>
    </source>
</evidence>
<dbReference type="PANTHER" id="PTHR12542:SF7">
    <property type="entry name" value="EXOCYST SUBUNIT EXO70 FAMILY PROTEIN"/>
    <property type="match status" value="1"/>
</dbReference>
<feature type="compositionally biased region" description="Pro residues" evidence="1">
    <location>
        <begin position="206"/>
        <end position="217"/>
    </location>
</feature>
<dbReference type="EMBL" id="KZ505274">
    <property type="protein sequence ID" value="PKU59998.1"/>
    <property type="molecule type" value="Genomic_DNA"/>
</dbReference>
<feature type="compositionally biased region" description="Basic and acidic residues" evidence="1">
    <location>
        <begin position="131"/>
        <end position="142"/>
    </location>
</feature>
<feature type="compositionally biased region" description="Low complexity" evidence="1">
    <location>
        <begin position="185"/>
        <end position="205"/>
    </location>
</feature>
<dbReference type="AlphaFoldDB" id="A0A2I0V9A9"/>
<dbReference type="InterPro" id="IPR016159">
    <property type="entry name" value="Cullin_repeat-like_dom_sf"/>
</dbReference>
<dbReference type="SUPFAM" id="SSF74788">
    <property type="entry name" value="Cullin repeat-like"/>
    <property type="match status" value="1"/>
</dbReference>
<name>A0A2I0V9A9_9ASPA</name>
<dbReference type="GO" id="GO:0006887">
    <property type="term" value="P:exocytosis"/>
    <property type="evidence" value="ECO:0007669"/>
    <property type="project" value="InterPro"/>
</dbReference>